<dbReference type="EMBL" id="LT882684">
    <property type="protein sequence ID" value="SMY27754.1"/>
    <property type="molecule type" value="Genomic_DNA"/>
</dbReference>
<feature type="compositionally biased region" description="Basic residues" evidence="2">
    <location>
        <begin position="329"/>
        <end position="346"/>
    </location>
</feature>
<accession>A0A1Y6LTN0</accession>
<organism evidence="3 4">
    <name type="scientific">Zymoseptoria tritici ST99CH_1A5</name>
    <dbReference type="NCBI Taxonomy" id="1276529"/>
    <lineage>
        <taxon>Eukaryota</taxon>
        <taxon>Fungi</taxon>
        <taxon>Dikarya</taxon>
        <taxon>Ascomycota</taxon>
        <taxon>Pezizomycotina</taxon>
        <taxon>Dothideomycetes</taxon>
        <taxon>Dothideomycetidae</taxon>
        <taxon>Mycosphaerellales</taxon>
        <taxon>Mycosphaerellaceae</taxon>
        <taxon>Zymoseptoria</taxon>
    </lineage>
</organism>
<dbReference type="AlphaFoldDB" id="A0A1Y6LTN0"/>
<sequence>MDRLKQQERTVLEEEERAEEYFVAAKEALEKAERLKERVAGQAERNLELIFQRRRSLELATSAEDPANISLKERARKDNRKGMARPINVMSALRGGQTSRMFDTRDMLPAKARERNKADSVASVDTESLESIDGNDEREKQTSVNPDDGQAEATDMVSPQILRARSESLLSEIAVFRPSTPTEVEKRDNKDATIPAPSVGAPSVLDENEAFPPSIEAESADDNSDSQSEMDPPSNRRDASLESTWATSEGEGLFVSEARRPRVVLAEGTIVGHGKETSLPTPRSQSPVLKVQPGPVKRPSGKPHTPGRKRKRNVEDTSSLPPPPTPTPRPKKKRKANQTKASKWPR</sequence>
<evidence type="ECO:0000256" key="2">
    <source>
        <dbReference type="SAM" id="MobiDB-lite"/>
    </source>
</evidence>
<keyword evidence="1" id="KW-0175">Coiled coil</keyword>
<evidence type="ECO:0000256" key="1">
    <source>
        <dbReference type="SAM" id="Coils"/>
    </source>
</evidence>
<feature type="compositionally biased region" description="Basic residues" evidence="2">
    <location>
        <begin position="299"/>
        <end position="312"/>
    </location>
</feature>
<feature type="compositionally biased region" description="Basic and acidic residues" evidence="2">
    <location>
        <begin position="102"/>
        <end position="118"/>
    </location>
</feature>
<evidence type="ECO:0000313" key="4">
    <source>
        <dbReference type="Proteomes" id="UP000215453"/>
    </source>
</evidence>
<protein>
    <submittedName>
        <fullName evidence="3">Uncharacterized protein</fullName>
    </submittedName>
</protein>
<gene>
    <name evidence="3" type="ORF">ZT1A5_G9199</name>
</gene>
<dbReference type="Proteomes" id="UP000215453">
    <property type="component" value="Chromosome 9"/>
</dbReference>
<reference evidence="3 4" key="1">
    <citation type="submission" date="2016-10" db="EMBL/GenBank/DDBJ databases">
        <authorList>
            <person name="Varghese N."/>
        </authorList>
    </citation>
    <scope>NUCLEOTIDE SEQUENCE [LARGE SCALE GENOMIC DNA]</scope>
</reference>
<proteinExistence type="predicted"/>
<feature type="coiled-coil region" evidence="1">
    <location>
        <begin position="15"/>
        <end position="45"/>
    </location>
</feature>
<name>A0A1Y6LTN0_ZYMTR</name>
<feature type="region of interest" description="Disordered" evidence="2">
    <location>
        <begin position="93"/>
        <end position="346"/>
    </location>
</feature>
<feature type="compositionally biased region" description="Polar residues" evidence="2">
    <location>
        <begin position="278"/>
        <end position="287"/>
    </location>
</feature>
<evidence type="ECO:0000313" key="3">
    <source>
        <dbReference type="EMBL" id="SMY27754.1"/>
    </source>
</evidence>